<evidence type="ECO:0000259" key="4">
    <source>
        <dbReference type="PROSITE" id="PS51123"/>
    </source>
</evidence>
<evidence type="ECO:0000313" key="6">
    <source>
        <dbReference type="Proteomes" id="UP000183994"/>
    </source>
</evidence>
<dbReference type="PANTHER" id="PTHR30329:SF20">
    <property type="entry name" value="EXPORTED PROTEIN"/>
    <property type="match status" value="1"/>
</dbReference>
<dbReference type="InterPro" id="IPR006665">
    <property type="entry name" value="OmpA-like"/>
</dbReference>
<evidence type="ECO:0000256" key="1">
    <source>
        <dbReference type="PROSITE-ProRule" id="PRU00473"/>
    </source>
</evidence>
<keyword evidence="1 3" id="KW-0472">Membrane</keyword>
<keyword evidence="2" id="KW-0175">Coiled coil</keyword>
<dbReference type="OrthoDB" id="5512550at2"/>
<organism evidence="5 6">
    <name type="scientific">Desulfatibacillum alkenivorans DSM 16219</name>
    <dbReference type="NCBI Taxonomy" id="1121393"/>
    <lineage>
        <taxon>Bacteria</taxon>
        <taxon>Pseudomonadati</taxon>
        <taxon>Thermodesulfobacteriota</taxon>
        <taxon>Desulfobacteria</taxon>
        <taxon>Desulfobacterales</taxon>
        <taxon>Desulfatibacillaceae</taxon>
        <taxon>Desulfatibacillum</taxon>
    </lineage>
</organism>
<dbReference type="InterPro" id="IPR036737">
    <property type="entry name" value="OmpA-like_sf"/>
</dbReference>
<dbReference type="Gene3D" id="3.30.1330.60">
    <property type="entry name" value="OmpA-like domain"/>
    <property type="match status" value="1"/>
</dbReference>
<dbReference type="PROSITE" id="PS51123">
    <property type="entry name" value="OMPA_2"/>
    <property type="match status" value="1"/>
</dbReference>
<feature type="transmembrane region" description="Helical" evidence="3">
    <location>
        <begin position="25"/>
        <end position="45"/>
    </location>
</feature>
<keyword evidence="3" id="KW-0812">Transmembrane</keyword>
<reference evidence="6" key="1">
    <citation type="submission" date="2016-11" db="EMBL/GenBank/DDBJ databases">
        <authorList>
            <person name="Varghese N."/>
            <person name="Submissions S."/>
        </authorList>
    </citation>
    <scope>NUCLEOTIDE SEQUENCE [LARGE SCALE GENOMIC DNA]</scope>
    <source>
        <strain evidence="6">DSM 16219</strain>
    </source>
</reference>
<feature type="domain" description="OmpA-like" evidence="4">
    <location>
        <begin position="95"/>
        <end position="236"/>
    </location>
</feature>
<dbReference type="EMBL" id="FQZU01000016">
    <property type="protein sequence ID" value="SHJ99708.1"/>
    <property type="molecule type" value="Genomic_DNA"/>
</dbReference>
<dbReference type="PANTHER" id="PTHR30329">
    <property type="entry name" value="STATOR ELEMENT OF FLAGELLAR MOTOR COMPLEX"/>
    <property type="match status" value="1"/>
</dbReference>
<dbReference type="SUPFAM" id="SSF103088">
    <property type="entry name" value="OmpA-like"/>
    <property type="match status" value="1"/>
</dbReference>
<dbReference type="Proteomes" id="UP000183994">
    <property type="component" value="Unassembled WGS sequence"/>
</dbReference>
<dbReference type="AlphaFoldDB" id="A0A1M6NVN9"/>
<evidence type="ECO:0000256" key="3">
    <source>
        <dbReference type="SAM" id="Phobius"/>
    </source>
</evidence>
<name>A0A1M6NVN9_9BACT</name>
<evidence type="ECO:0000313" key="5">
    <source>
        <dbReference type="EMBL" id="SHJ99708.1"/>
    </source>
</evidence>
<keyword evidence="6" id="KW-1185">Reference proteome</keyword>
<feature type="coiled-coil region" evidence="2">
    <location>
        <begin position="44"/>
        <end position="78"/>
    </location>
</feature>
<accession>A0A1M6NVN9</accession>
<keyword evidence="3" id="KW-1133">Transmembrane helix</keyword>
<sequence>MRILNQNNSPYADDDNPYWISFSDIMAGLLVIFILACVVLIMKLTKMNEEMAQRRVEVERVIQEIQGINALREEMLQEIKAELAAKGIAVEITENSSVLRVPDDQLYFRTMSYEIPKEKLTLVEEIGRVLHDALIKDDRFTHVDTVFIEGHTDSRRAGGLAMGNWGLSTYRAIAVWKYWSEETDYGPGLLEMKNMQGQNMFSVSGYAATRRVELEEVCEDSFRRNRRIDLRFSMRKPVVSDYQGVIDLLGGEKANVQDQAS</sequence>
<evidence type="ECO:0000256" key="2">
    <source>
        <dbReference type="SAM" id="Coils"/>
    </source>
</evidence>
<dbReference type="GO" id="GO:0016020">
    <property type="term" value="C:membrane"/>
    <property type="evidence" value="ECO:0007669"/>
    <property type="project" value="UniProtKB-UniRule"/>
</dbReference>
<protein>
    <submittedName>
        <fullName evidence="5">OmpA family protein</fullName>
    </submittedName>
</protein>
<dbReference type="Pfam" id="PF00691">
    <property type="entry name" value="OmpA"/>
    <property type="match status" value="1"/>
</dbReference>
<gene>
    <name evidence="5" type="ORF">SAMN02745216_02670</name>
</gene>
<dbReference type="InterPro" id="IPR050330">
    <property type="entry name" value="Bact_OuterMem_StrucFunc"/>
</dbReference>
<dbReference type="STRING" id="1121393.SAMN02745216_02670"/>
<proteinExistence type="predicted"/>